<dbReference type="InterPro" id="IPR007603">
    <property type="entry name" value="Choline_transptr-like"/>
</dbReference>
<comment type="subcellular location">
    <subcellularLocation>
        <location evidence="6">Cell membrane</location>
        <topology evidence="6">Multi-pass membrane protein</topology>
    </subcellularLocation>
    <subcellularLocation>
        <location evidence="1">Membrane</location>
        <topology evidence="1">Multi-pass membrane protein</topology>
    </subcellularLocation>
</comment>
<evidence type="ECO:0000256" key="7">
    <source>
        <dbReference type="SAM" id="MobiDB-lite"/>
    </source>
</evidence>
<name>A0ABP1FMQ9_9CHLO</name>
<dbReference type="EMBL" id="CAXHTA020000003">
    <property type="protein sequence ID" value="CAL5220221.1"/>
    <property type="molecule type" value="Genomic_DNA"/>
</dbReference>
<comment type="caution">
    <text evidence="6">Lacks conserved residue(s) required for the propagation of feature annotation.</text>
</comment>
<comment type="similarity">
    <text evidence="2 6">Belongs to the CTL (choline transporter-like) family.</text>
</comment>
<dbReference type="Pfam" id="PF04515">
    <property type="entry name" value="Choline_transpo"/>
    <property type="match status" value="1"/>
</dbReference>
<feature type="transmembrane region" description="Helical" evidence="6">
    <location>
        <begin position="136"/>
        <end position="163"/>
    </location>
</feature>
<dbReference type="Proteomes" id="UP001497392">
    <property type="component" value="Unassembled WGS sequence"/>
</dbReference>
<accession>A0ABP1FMQ9</accession>
<evidence type="ECO:0000313" key="9">
    <source>
        <dbReference type="Proteomes" id="UP001497392"/>
    </source>
</evidence>
<evidence type="ECO:0000256" key="5">
    <source>
        <dbReference type="ARBA" id="ARBA00023136"/>
    </source>
</evidence>
<gene>
    <name evidence="8" type="primary">g2197</name>
    <name evidence="8" type="ORF">VP750_LOCUS1880</name>
</gene>
<organism evidence="8 9">
    <name type="scientific">Coccomyxa viridis</name>
    <dbReference type="NCBI Taxonomy" id="1274662"/>
    <lineage>
        <taxon>Eukaryota</taxon>
        <taxon>Viridiplantae</taxon>
        <taxon>Chlorophyta</taxon>
        <taxon>core chlorophytes</taxon>
        <taxon>Trebouxiophyceae</taxon>
        <taxon>Trebouxiophyceae incertae sedis</taxon>
        <taxon>Coccomyxaceae</taxon>
        <taxon>Coccomyxa</taxon>
    </lineage>
</organism>
<feature type="transmembrane region" description="Helical" evidence="6">
    <location>
        <begin position="209"/>
        <end position="234"/>
    </location>
</feature>
<evidence type="ECO:0000256" key="2">
    <source>
        <dbReference type="ARBA" id="ARBA00007168"/>
    </source>
</evidence>
<evidence type="ECO:0000256" key="4">
    <source>
        <dbReference type="ARBA" id="ARBA00022989"/>
    </source>
</evidence>
<protein>
    <recommendedName>
        <fullName evidence="6">Choline transporter-like protein</fullName>
    </recommendedName>
</protein>
<reference evidence="8 9" key="1">
    <citation type="submission" date="2024-06" db="EMBL/GenBank/DDBJ databases">
        <authorList>
            <person name="Kraege A."/>
            <person name="Thomma B."/>
        </authorList>
    </citation>
    <scope>NUCLEOTIDE SEQUENCE [LARGE SCALE GENOMIC DNA]</scope>
</reference>
<keyword evidence="5 6" id="KW-0472">Membrane</keyword>
<sequence>MSGVYISTIGSVAAMQALLSGVKGTAQPCPPDAALHASSMRFNTATLLQQATCILTLVGIGTQVKLWPHLSLSAAAARSAGLVTASIAAITAWLLGGAALLLPICCIGVLVSFVWGKRLLSLSQRLQGLALRESGLELALAGTLSTLILANLPTAVFLLLSYYNGRLVRSEEHDSHPGCIDETGQASACCVWQESEWMPAFRVCLGAHLAWTILLFVHMRLMLVLDFIMSWYFAPRGSQQQPRPNRFSSLRHALRGKRPTGHH</sequence>
<feature type="region of interest" description="Disordered" evidence="7">
    <location>
        <begin position="237"/>
        <end position="263"/>
    </location>
</feature>
<feature type="transmembrane region" description="Helical" evidence="6">
    <location>
        <begin position="87"/>
        <end position="115"/>
    </location>
</feature>
<comment type="caution">
    <text evidence="8">The sequence shown here is derived from an EMBL/GenBank/DDBJ whole genome shotgun (WGS) entry which is preliminary data.</text>
</comment>
<keyword evidence="3 6" id="KW-0812">Transmembrane</keyword>
<proteinExistence type="inferred from homology"/>
<feature type="compositionally biased region" description="Basic residues" evidence="7">
    <location>
        <begin position="252"/>
        <end position="263"/>
    </location>
</feature>
<feature type="compositionally biased region" description="Polar residues" evidence="7">
    <location>
        <begin position="237"/>
        <end position="248"/>
    </location>
</feature>
<evidence type="ECO:0000313" key="8">
    <source>
        <dbReference type="EMBL" id="CAL5220221.1"/>
    </source>
</evidence>
<evidence type="ECO:0000256" key="6">
    <source>
        <dbReference type="RuleBase" id="RU368066"/>
    </source>
</evidence>
<comment type="function">
    <text evidence="6">Choline transporter.</text>
</comment>
<keyword evidence="9" id="KW-1185">Reference proteome</keyword>
<keyword evidence="4 6" id="KW-1133">Transmembrane helix</keyword>
<evidence type="ECO:0000256" key="1">
    <source>
        <dbReference type="ARBA" id="ARBA00004141"/>
    </source>
</evidence>
<evidence type="ECO:0000256" key="3">
    <source>
        <dbReference type="ARBA" id="ARBA00022692"/>
    </source>
</evidence>